<evidence type="ECO:0000256" key="3">
    <source>
        <dbReference type="ARBA" id="ARBA00023329"/>
    </source>
</evidence>
<dbReference type="GO" id="GO:0001669">
    <property type="term" value="C:acrosomal vesicle"/>
    <property type="evidence" value="ECO:0007669"/>
    <property type="project" value="UniProtKB-SubCell"/>
</dbReference>
<evidence type="ECO:0000256" key="2">
    <source>
        <dbReference type="ARBA" id="ARBA00022737"/>
    </source>
</evidence>
<dbReference type="InterPro" id="IPR052472">
    <property type="entry name" value="MORN3"/>
</dbReference>
<evidence type="ECO:0000313" key="6">
    <source>
        <dbReference type="EMBL" id="GMI02545.1"/>
    </source>
</evidence>
<organism evidence="6 7">
    <name type="scientific">Triparma laevis f. longispina</name>
    <dbReference type="NCBI Taxonomy" id="1714387"/>
    <lineage>
        <taxon>Eukaryota</taxon>
        <taxon>Sar</taxon>
        <taxon>Stramenopiles</taxon>
        <taxon>Ochrophyta</taxon>
        <taxon>Bolidophyceae</taxon>
        <taxon>Parmales</taxon>
        <taxon>Triparmaceae</taxon>
        <taxon>Triparma</taxon>
    </lineage>
</organism>
<keyword evidence="3" id="KW-0968">Cytoplasmic vesicle</keyword>
<evidence type="ECO:0000256" key="5">
    <source>
        <dbReference type="ARBA" id="ARBA00045851"/>
    </source>
</evidence>
<dbReference type="SUPFAM" id="SSF82185">
    <property type="entry name" value="Histone H3 K4-specific methyltransferase SET7/9 N-terminal domain"/>
    <property type="match status" value="2"/>
</dbReference>
<evidence type="ECO:0000313" key="7">
    <source>
        <dbReference type="Proteomes" id="UP001165122"/>
    </source>
</evidence>
<comment type="function">
    <text evidence="5">Assembles a suppression complex (suppresome) by tethering SIRT1 and MDM2 to regulate composite modifications of p53/TP53. Confers both deacetylation-mediated functional inactivation, by SIRT1, and ubiquitination-dependent degradation, by MDM2, of p53/TP53, promoting a proliferative and cell survival behaviors. May play a role in the regulation of spermatogenesis.</text>
</comment>
<dbReference type="InterPro" id="IPR003409">
    <property type="entry name" value="MORN"/>
</dbReference>
<protein>
    <recommendedName>
        <fullName evidence="4">MORN repeat-containing protein 3</fullName>
    </recommendedName>
</protein>
<dbReference type="PANTHER" id="PTHR46511:SF1">
    <property type="entry name" value="MORN REPEAT-CONTAINING PROTEIN 3"/>
    <property type="match status" value="1"/>
</dbReference>
<name>A0A9W7F3T9_9STRA</name>
<sequence>MSDPITILIGPDSIDPNRPKFQGSKAKFALAEKEGSRKTVFTMVPNKEYYKNLKLNNSNANTFSHKPGGKYKGRWSKNKKEGFGTQTYTNGSVYEGEWVGGVRHGKGTYYVLSKIGKKLVKQYAGDWIDDKKDGLGVWTGNKGRYEGEWSNSKMEGKGKMEYADGEVYEGQWKDGGRDGMGVLVLEIGDKYIGMFKNDKKDGPGRFEYYSTGKVYEGEWMDGTPKCGEFKNMIGVGQETFNLPSLTLTDANAVLGEAVAGVRQSKAETARPGTAKFSSDDMSQIRLAFSNFSGEEDLIKVESLAEVIGSLGIQLQEGALEGLLEKIGAEMDDDISYPEFVDIVVVVASGV</sequence>
<evidence type="ECO:0000256" key="4">
    <source>
        <dbReference type="ARBA" id="ARBA00039854"/>
    </source>
</evidence>
<comment type="caution">
    <text evidence="6">The sequence shown here is derived from an EMBL/GenBank/DDBJ whole genome shotgun (WGS) entry which is preliminary data.</text>
</comment>
<keyword evidence="7" id="KW-1185">Reference proteome</keyword>
<proteinExistence type="predicted"/>
<dbReference type="OrthoDB" id="270720at2759"/>
<dbReference type="PANTHER" id="PTHR46511">
    <property type="entry name" value="MORN REPEAT-CONTAINING PROTEIN 3"/>
    <property type="match status" value="1"/>
</dbReference>
<dbReference type="SUPFAM" id="SSF47473">
    <property type="entry name" value="EF-hand"/>
    <property type="match status" value="1"/>
</dbReference>
<dbReference type="AlphaFoldDB" id="A0A9W7F3T9"/>
<dbReference type="EMBL" id="BRXW01000045">
    <property type="protein sequence ID" value="GMI02545.1"/>
    <property type="molecule type" value="Genomic_DNA"/>
</dbReference>
<evidence type="ECO:0000256" key="1">
    <source>
        <dbReference type="ARBA" id="ARBA00004218"/>
    </source>
</evidence>
<dbReference type="Gene3D" id="2.20.110.10">
    <property type="entry name" value="Histone H3 K4-specific methyltransferase SET7/9 N-terminal domain"/>
    <property type="match status" value="3"/>
</dbReference>
<dbReference type="Gene3D" id="1.10.238.10">
    <property type="entry name" value="EF-hand"/>
    <property type="match status" value="1"/>
</dbReference>
<comment type="subcellular location">
    <subcellularLocation>
        <location evidence="1">Cytoplasmic vesicle</location>
        <location evidence="1">Secretory vesicle</location>
        <location evidence="1">Acrosome</location>
    </subcellularLocation>
</comment>
<reference evidence="7" key="1">
    <citation type="journal article" date="2023" name="Commun. Biol.">
        <title>Genome analysis of Parmales, the sister group of diatoms, reveals the evolutionary specialization of diatoms from phago-mixotrophs to photoautotrophs.</title>
        <authorList>
            <person name="Ban H."/>
            <person name="Sato S."/>
            <person name="Yoshikawa S."/>
            <person name="Yamada K."/>
            <person name="Nakamura Y."/>
            <person name="Ichinomiya M."/>
            <person name="Sato N."/>
            <person name="Blanc-Mathieu R."/>
            <person name="Endo H."/>
            <person name="Kuwata A."/>
            <person name="Ogata H."/>
        </authorList>
    </citation>
    <scope>NUCLEOTIDE SEQUENCE [LARGE SCALE GENOMIC DNA]</scope>
    <source>
        <strain evidence="7">NIES 3700</strain>
    </source>
</reference>
<dbReference type="InterPro" id="IPR011992">
    <property type="entry name" value="EF-hand-dom_pair"/>
</dbReference>
<dbReference type="SMART" id="SM00698">
    <property type="entry name" value="MORN"/>
    <property type="match status" value="6"/>
</dbReference>
<gene>
    <name evidence="6" type="ORF">TrLO_g8529</name>
</gene>
<accession>A0A9W7F3T9</accession>
<dbReference type="Proteomes" id="UP001165122">
    <property type="component" value="Unassembled WGS sequence"/>
</dbReference>
<dbReference type="Pfam" id="PF02493">
    <property type="entry name" value="MORN"/>
    <property type="match status" value="7"/>
</dbReference>
<keyword evidence="2" id="KW-0677">Repeat</keyword>